<gene>
    <name evidence="1" type="ordered locus">DSY0024</name>
</gene>
<reference evidence="1 2" key="1">
    <citation type="journal article" date="2006" name="J. Bacteriol.">
        <title>Complete genome sequence of the dehalorespiring bacterium Desulfitobacterium hafniense Y51 and comparison with Dehalococcoides ethenogenes 195.</title>
        <authorList>
            <person name="Nonaka H."/>
            <person name="Keresztes G."/>
            <person name="Shinoda Y."/>
            <person name="Ikenaga Y."/>
            <person name="Abe M."/>
            <person name="Naito K."/>
            <person name="Inatomi K."/>
            <person name="Furukawa K."/>
            <person name="Inui M."/>
            <person name="Yukawa H."/>
        </authorList>
    </citation>
    <scope>NUCLEOTIDE SEQUENCE [LARGE SCALE GENOMIC DNA]</scope>
    <source>
        <strain evidence="1 2">Y51</strain>
    </source>
</reference>
<accession>Q252H9</accession>
<evidence type="ECO:0000313" key="2">
    <source>
        <dbReference type="Proteomes" id="UP000001946"/>
    </source>
</evidence>
<proteinExistence type="predicted"/>
<protein>
    <submittedName>
        <fullName evidence="1">Uncharacterized protein</fullName>
    </submittedName>
</protein>
<dbReference type="AlphaFoldDB" id="Q252H9"/>
<dbReference type="RefSeq" id="WP_011458822.1">
    <property type="nucleotide sequence ID" value="NC_007907.1"/>
</dbReference>
<organism evidence="1 2">
    <name type="scientific">Desulfitobacterium hafniense (strain Y51)</name>
    <dbReference type="NCBI Taxonomy" id="138119"/>
    <lineage>
        <taxon>Bacteria</taxon>
        <taxon>Bacillati</taxon>
        <taxon>Bacillota</taxon>
        <taxon>Clostridia</taxon>
        <taxon>Eubacteriales</taxon>
        <taxon>Desulfitobacteriaceae</taxon>
        <taxon>Desulfitobacterium</taxon>
    </lineage>
</organism>
<keyword evidence="2" id="KW-1185">Reference proteome</keyword>
<dbReference type="Proteomes" id="UP000001946">
    <property type="component" value="Chromosome"/>
</dbReference>
<dbReference type="KEGG" id="dsy:DSY0024"/>
<dbReference type="HOGENOM" id="CLU_1479789_0_0_9"/>
<name>Q252H9_DESHY</name>
<dbReference type="STRING" id="138119.DSY0024"/>
<sequence>MLAGCASGNVDPERILRDDFDRSTAIEMIQELEEPLMNFPLTGTITRTEFDTFQEQYTVFREDDGNWLKVFISANDEGNPMVSDLRIAEDNFVPTLFHQEIDIAEAYTEQLIYEEKNSERNHTNLYIIEEYSGTDEKMKGFSRTYHFSLTNGKEWKYEGFSGAANLAGEGYFRDYLSLKQED</sequence>
<evidence type="ECO:0000313" key="1">
    <source>
        <dbReference type="EMBL" id="BAE81813.1"/>
    </source>
</evidence>
<dbReference type="EMBL" id="AP008230">
    <property type="protein sequence ID" value="BAE81813.1"/>
    <property type="molecule type" value="Genomic_DNA"/>
</dbReference>
<dbReference type="eggNOG" id="ENOG50330V1">
    <property type="taxonomic scope" value="Bacteria"/>
</dbReference>